<sequence length="149" mass="16805">MSKADMETVHARLKDMKQKEPEMKDVALSKAYNPIDGIPYPWTIALLVTDAQKFQCLDDYLIDSNVDLGEDKELCAGIPRVQDFFRMLPLDGKYEPGIVRIKTGTCPMNAKSPMACTFCMVGHMLECHAFMTCEQAKCGHLAKYEEEGF</sequence>
<reference evidence="1" key="1">
    <citation type="submission" date="2020-03" db="EMBL/GenBank/DDBJ databases">
        <title>The deep terrestrial virosphere.</title>
        <authorList>
            <person name="Holmfeldt K."/>
            <person name="Nilsson E."/>
            <person name="Simone D."/>
            <person name="Lopez-Fernandez M."/>
            <person name="Wu X."/>
            <person name="de Brujin I."/>
            <person name="Lundin D."/>
            <person name="Andersson A."/>
            <person name="Bertilsson S."/>
            <person name="Dopson M."/>
        </authorList>
    </citation>
    <scope>NUCLEOTIDE SEQUENCE</scope>
    <source>
        <strain evidence="1">MM171A02050</strain>
    </source>
</reference>
<name>A0A6M3LW49_9ZZZZ</name>
<gene>
    <name evidence="1" type="ORF">MM171A02050_0002</name>
</gene>
<organism evidence="1">
    <name type="scientific">viral metagenome</name>
    <dbReference type="NCBI Taxonomy" id="1070528"/>
    <lineage>
        <taxon>unclassified sequences</taxon>
        <taxon>metagenomes</taxon>
        <taxon>organismal metagenomes</taxon>
    </lineage>
</organism>
<dbReference type="AlphaFoldDB" id="A0A6M3LW49"/>
<protein>
    <submittedName>
        <fullName evidence="1">Uncharacterized protein</fullName>
    </submittedName>
</protein>
<accession>A0A6M3LW49</accession>
<proteinExistence type="predicted"/>
<evidence type="ECO:0000313" key="1">
    <source>
        <dbReference type="EMBL" id="QJA98269.1"/>
    </source>
</evidence>
<dbReference type="EMBL" id="MT143567">
    <property type="protein sequence ID" value="QJA98269.1"/>
    <property type="molecule type" value="Genomic_DNA"/>
</dbReference>